<evidence type="ECO:0000313" key="2">
    <source>
        <dbReference type="Proteomes" id="UP000324222"/>
    </source>
</evidence>
<dbReference type="Proteomes" id="UP000324222">
    <property type="component" value="Unassembled WGS sequence"/>
</dbReference>
<comment type="caution">
    <text evidence="1">The sequence shown here is derived from an EMBL/GenBank/DDBJ whole genome shotgun (WGS) entry which is preliminary data.</text>
</comment>
<name>A0A5B7F7M3_PORTR</name>
<gene>
    <name evidence="1" type="ORF">E2C01_034816</name>
</gene>
<dbReference type="AlphaFoldDB" id="A0A5B7F7M3"/>
<proteinExistence type="predicted"/>
<evidence type="ECO:0000313" key="1">
    <source>
        <dbReference type="EMBL" id="MPC41229.1"/>
    </source>
</evidence>
<protein>
    <submittedName>
        <fullName evidence="1">Uncharacterized protein</fullName>
    </submittedName>
</protein>
<keyword evidence="2" id="KW-1185">Reference proteome</keyword>
<dbReference type="EMBL" id="VSRR010004977">
    <property type="protein sequence ID" value="MPC41229.1"/>
    <property type="molecule type" value="Genomic_DNA"/>
</dbReference>
<reference evidence="1 2" key="1">
    <citation type="submission" date="2019-05" db="EMBL/GenBank/DDBJ databases">
        <title>Another draft genome of Portunus trituberculatus and its Hox gene families provides insights of decapod evolution.</title>
        <authorList>
            <person name="Jeong J.-H."/>
            <person name="Song I."/>
            <person name="Kim S."/>
            <person name="Choi T."/>
            <person name="Kim D."/>
            <person name="Ryu S."/>
            <person name="Kim W."/>
        </authorList>
    </citation>
    <scope>NUCLEOTIDE SEQUENCE [LARGE SCALE GENOMIC DNA]</scope>
    <source>
        <tissue evidence="1">Muscle</tissue>
    </source>
</reference>
<sequence length="43" mass="5055">MNMEMRHATQRVKIHSQITINSYNLYMQNFSIVSWGRAGEPTL</sequence>
<organism evidence="1 2">
    <name type="scientific">Portunus trituberculatus</name>
    <name type="common">Swimming crab</name>
    <name type="synonym">Neptunus trituberculatus</name>
    <dbReference type="NCBI Taxonomy" id="210409"/>
    <lineage>
        <taxon>Eukaryota</taxon>
        <taxon>Metazoa</taxon>
        <taxon>Ecdysozoa</taxon>
        <taxon>Arthropoda</taxon>
        <taxon>Crustacea</taxon>
        <taxon>Multicrustacea</taxon>
        <taxon>Malacostraca</taxon>
        <taxon>Eumalacostraca</taxon>
        <taxon>Eucarida</taxon>
        <taxon>Decapoda</taxon>
        <taxon>Pleocyemata</taxon>
        <taxon>Brachyura</taxon>
        <taxon>Eubrachyura</taxon>
        <taxon>Portunoidea</taxon>
        <taxon>Portunidae</taxon>
        <taxon>Portuninae</taxon>
        <taxon>Portunus</taxon>
    </lineage>
</organism>
<accession>A0A5B7F7M3</accession>